<dbReference type="STRING" id="665467.SAMN02982931_02584"/>
<dbReference type="InterPro" id="IPR035996">
    <property type="entry name" value="4pyrrol_Methylase_sf"/>
</dbReference>
<dbReference type="GO" id="GO:0019354">
    <property type="term" value="P:siroheme biosynthetic process"/>
    <property type="evidence" value="ECO:0007669"/>
    <property type="project" value="UniProtKB-UniPathway"/>
</dbReference>
<dbReference type="PROSITE" id="PS00840">
    <property type="entry name" value="SUMT_2"/>
    <property type="match status" value="1"/>
</dbReference>
<keyword evidence="8" id="KW-0520">NAD</keyword>
<dbReference type="NCBIfam" id="TIGR01470">
    <property type="entry name" value="cysG_Nterm"/>
    <property type="match status" value="1"/>
</dbReference>
<dbReference type="RefSeq" id="WP_090876862.1">
    <property type="nucleotide sequence ID" value="NZ_FMXQ01000005.1"/>
</dbReference>
<evidence type="ECO:0000313" key="19">
    <source>
        <dbReference type="Proteomes" id="UP000199071"/>
    </source>
</evidence>
<dbReference type="Gene3D" id="3.30.950.10">
    <property type="entry name" value="Methyltransferase, Cobalt-precorrin-4 Transmethylase, Domain 2"/>
    <property type="match status" value="1"/>
</dbReference>
<dbReference type="InterPro" id="IPR050161">
    <property type="entry name" value="Siro_Cobalamin_biosynth"/>
</dbReference>
<dbReference type="GO" id="GO:0009236">
    <property type="term" value="P:cobalamin biosynthetic process"/>
    <property type="evidence" value="ECO:0007669"/>
    <property type="project" value="UniProtKB-KW"/>
</dbReference>
<feature type="active site" description="Proton donor" evidence="14">
    <location>
        <position position="276"/>
    </location>
</feature>
<dbReference type="PIRSF" id="PIRSF036426">
    <property type="entry name" value="Sirohaem_synth"/>
    <property type="match status" value="1"/>
</dbReference>
<dbReference type="InterPro" id="IPR006366">
    <property type="entry name" value="CobA/CysG_C"/>
</dbReference>
<dbReference type="CDD" id="cd11642">
    <property type="entry name" value="SUMT"/>
    <property type="match status" value="1"/>
</dbReference>
<evidence type="ECO:0000259" key="17">
    <source>
        <dbReference type="Pfam" id="PF10414"/>
    </source>
</evidence>
<dbReference type="Gene3D" id="1.10.8.210">
    <property type="entry name" value="Sirohaem synthase, dimerisation domain"/>
    <property type="match status" value="1"/>
</dbReference>
<dbReference type="UniPathway" id="UPA00262">
    <property type="reaction ID" value="UER00211"/>
</dbReference>
<evidence type="ECO:0000256" key="8">
    <source>
        <dbReference type="ARBA" id="ARBA00023027"/>
    </source>
</evidence>
<dbReference type="PANTHER" id="PTHR45790:SF3">
    <property type="entry name" value="S-ADENOSYL-L-METHIONINE-DEPENDENT UROPORPHYRINOGEN III METHYLTRANSFERASE, CHLOROPLASTIC"/>
    <property type="match status" value="1"/>
</dbReference>
<dbReference type="OrthoDB" id="9815856at2"/>
<dbReference type="GO" id="GO:0051266">
    <property type="term" value="F:sirohydrochlorin ferrochelatase activity"/>
    <property type="evidence" value="ECO:0007669"/>
    <property type="project" value="InterPro"/>
</dbReference>
<dbReference type="InterPro" id="IPR037115">
    <property type="entry name" value="Sirohaem_synt_dimer_dom_sf"/>
</dbReference>
<dbReference type="InterPro" id="IPR003043">
    <property type="entry name" value="Uropor_MeTrfase_CS"/>
</dbReference>
<dbReference type="SUPFAM" id="SSF53790">
    <property type="entry name" value="Tetrapyrrole methylase"/>
    <property type="match status" value="1"/>
</dbReference>
<dbReference type="Gene3D" id="3.40.1010.10">
    <property type="entry name" value="Cobalt-precorrin-4 Transmethylase, Domain 1"/>
    <property type="match status" value="1"/>
</dbReference>
<dbReference type="EMBL" id="FMXQ01000005">
    <property type="protein sequence ID" value="SDB34880.1"/>
    <property type="molecule type" value="Genomic_DNA"/>
</dbReference>
<dbReference type="PANTHER" id="PTHR45790">
    <property type="entry name" value="SIROHEME SYNTHASE-RELATED"/>
    <property type="match status" value="1"/>
</dbReference>
<comment type="pathway">
    <text evidence="1">Porphyrin-containing compound metabolism; siroheme biosynthesis; sirohydrochlorin from precorrin-2: step 1/1.</text>
</comment>
<evidence type="ECO:0000256" key="3">
    <source>
        <dbReference type="ARBA" id="ARBA00022573"/>
    </source>
</evidence>
<dbReference type="NCBIfam" id="TIGR01469">
    <property type="entry name" value="cobA_cysG_Cterm"/>
    <property type="match status" value="1"/>
</dbReference>
<comment type="pathway">
    <text evidence="12">Porphyrin-containing compound metabolism; siroheme biosynthesis; precorrin-2 from uroporphyrinogen III: step 1/1.</text>
</comment>
<dbReference type="GO" id="GO:0004851">
    <property type="term" value="F:uroporphyrin-III C-methyltransferase activity"/>
    <property type="evidence" value="ECO:0007669"/>
    <property type="project" value="InterPro"/>
</dbReference>
<dbReference type="NCBIfam" id="NF004790">
    <property type="entry name" value="PRK06136.1"/>
    <property type="match status" value="1"/>
</dbReference>
<evidence type="ECO:0000256" key="13">
    <source>
        <dbReference type="ARBA" id="ARBA00047561"/>
    </source>
</evidence>
<dbReference type="FunFam" id="3.40.1010.10:FF:000001">
    <property type="entry name" value="Siroheme synthase"/>
    <property type="match status" value="1"/>
</dbReference>
<evidence type="ECO:0000256" key="14">
    <source>
        <dbReference type="PIRSR" id="PIRSR036426-1"/>
    </source>
</evidence>
<accession>A0A1G6CPQ0</accession>
<evidence type="ECO:0000256" key="2">
    <source>
        <dbReference type="ARBA" id="ARBA00005879"/>
    </source>
</evidence>
<dbReference type="InterPro" id="IPR019478">
    <property type="entry name" value="Sirohaem_synthase_dimer_dom"/>
</dbReference>
<dbReference type="GO" id="GO:0051287">
    <property type="term" value="F:NAD binding"/>
    <property type="evidence" value="ECO:0007669"/>
    <property type="project" value="InterPro"/>
</dbReference>
<dbReference type="Gene3D" id="3.40.50.720">
    <property type="entry name" value="NAD(P)-binding Rossmann-like Domain"/>
    <property type="match status" value="1"/>
</dbReference>
<dbReference type="InterPro" id="IPR036291">
    <property type="entry name" value="NAD(P)-bd_dom_sf"/>
</dbReference>
<name>A0A1G6CPQ0_9HYPH</name>
<organism evidence="18 19">
    <name type="scientific">Bauldia litoralis</name>
    <dbReference type="NCBI Taxonomy" id="665467"/>
    <lineage>
        <taxon>Bacteria</taxon>
        <taxon>Pseudomonadati</taxon>
        <taxon>Pseudomonadota</taxon>
        <taxon>Alphaproteobacteria</taxon>
        <taxon>Hyphomicrobiales</taxon>
        <taxon>Kaistiaceae</taxon>
        <taxon>Bauldia</taxon>
    </lineage>
</organism>
<keyword evidence="7" id="KW-0560">Oxidoreductase</keyword>
<keyword evidence="10" id="KW-0627">Porphyrin biosynthesis</keyword>
<dbReference type="InterPro" id="IPR012409">
    <property type="entry name" value="Sirohaem_synth"/>
</dbReference>
<proteinExistence type="inferred from homology"/>
<dbReference type="Gene3D" id="3.30.160.110">
    <property type="entry name" value="Siroheme synthase, domain 2"/>
    <property type="match status" value="1"/>
</dbReference>
<dbReference type="SUPFAM" id="SSF75615">
    <property type="entry name" value="Siroheme synthase middle domains-like"/>
    <property type="match status" value="1"/>
</dbReference>
<evidence type="ECO:0000256" key="6">
    <source>
        <dbReference type="ARBA" id="ARBA00022691"/>
    </source>
</evidence>
<dbReference type="NCBIfam" id="NF007922">
    <property type="entry name" value="PRK10637.1"/>
    <property type="match status" value="1"/>
</dbReference>
<sequence>MPESQRKLGVFPAFHKVEGRRVVVVGGGEEAAAKVRLLSETKAEIVVFAAALDKQTGVDLIAAHADWQARLPTVEDLDGAALVFAATGAQETDCAIRALAHQAGVPINVVDRPELCDFYTPALVNRAPLAVAIGSEGVAPVLSRHVRARIEGLLAPAFGDLAGLADKLRETVTRSLATVTDRRRFWARFFSGSVAQNVFAGRMDEAEGEARRMLEIAPNLSGHVSLVGAGPGAEDLLTLRAQRALQEADVILHDRLVPEAIVAQGRRDARRIYVGKAKGNHSLSQDEINALLVHEAKKGNRVVRLKSGDPLIFGRAGEEMAALRAANVSFDVVPGITAAFAAAAEAEIPLTLRDQEAGSADGATGKRRGASSLVFATGHDADGDTLPGWAGLALTGATVAVYMGRSVAARVAARLIESGIAASTPVAVVENASRADRRAYAGRLDELAGIAARPDMTGPVLFIIGEVVAEGAIAAAPAPLSALAA</sequence>
<evidence type="ECO:0000256" key="5">
    <source>
        <dbReference type="ARBA" id="ARBA00022679"/>
    </source>
</evidence>
<keyword evidence="11" id="KW-0511">Multifunctional enzyme</keyword>
<dbReference type="InterPro" id="IPR014777">
    <property type="entry name" value="4pyrrole_Mease_sub1"/>
</dbReference>
<protein>
    <submittedName>
        <fullName evidence="18">Uroporphyrin-III C-methyltransferase / precorrin-2 dehydrogenase / sirohydrochlorin ferrochelatase</fullName>
    </submittedName>
</protein>
<feature type="domain" description="Tetrapyrrole methylase" evidence="16">
    <location>
        <begin position="224"/>
        <end position="448"/>
    </location>
</feature>
<comment type="catalytic activity">
    <reaction evidence="13">
        <text>precorrin-2 + NAD(+) = sirohydrochlorin + NADH + 2 H(+)</text>
        <dbReference type="Rhea" id="RHEA:15613"/>
        <dbReference type="ChEBI" id="CHEBI:15378"/>
        <dbReference type="ChEBI" id="CHEBI:57540"/>
        <dbReference type="ChEBI" id="CHEBI:57945"/>
        <dbReference type="ChEBI" id="CHEBI:58351"/>
        <dbReference type="ChEBI" id="CHEBI:58827"/>
        <dbReference type="EC" id="1.3.1.76"/>
    </reaction>
</comment>
<evidence type="ECO:0000259" key="16">
    <source>
        <dbReference type="Pfam" id="PF00590"/>
    </source>
</evidence>
<reference evidence="18 19" key="1">
    <citation type="submission" date="2016-10" db="EMBL/GenBank/DDBJ databases">
        <authorList>
            <person name="de Groot N.N."/>
        </authorList>
    </citation>
    <scope>NUCLEOTIDE SEQUENCE [LARGE SCALE GENOMIC DNA]</scope>
    <source>
        <strain evidence="18 19">ATCC 35022</strain>
    </source>
</reference>
<keyword evidence="9" id="KW-0456">Lyase</keyword>
<gene>
    <name evidence="18" type="ORF">SAMN02982931_02584</name>
</gene>
<evidence type="ECO:0000256" key="9">
    <source>
        <dbReference type="ARBA" id="ARBA00023239"/>
    </source>
</evidence>
<keyword evidence="3" id="KW-0169">Cobalamin biosynthesis</keyword>
<keyword evidence="6" id="KW-0949">S-adenosyl-L-methionine</keyword>
<dbReference type="InterPro" id="IPR014776">
    <property type="entry name" value="4pyrrole_Mease_sub2"/>
</dbReference>
<evidence type="ECO:0000313" key="18">
    <source>
        <dbReference type="EMBL" id="SDB34880.1"/>
    </source>
</evidence>
<feature type="domain" description="Sirohaem synthase dimerisation" evidence="17">
    <location>
        <begin position="158"/>
        <end position="214"/>
    </location>
</feature>
<dbReference type="Pfam" id="PF00590">
    <property type="entry name" value="TP_methylase"/>
    <property type="match status" value="1"/>
</dbReference>
<evidence type="ECO:0000256" key="1">
    <source>
        <dbReference type="ARBA" id="ARBA00005010"/>
    </source>
</evidence>
<dbReference type="InterPro" id="IPR000878">
    <property type="entry name" value="4pyrrol_Mease"/>
</dbReference>
<feature type="active site" description="Proton acceptor" evidence="14">
    <location>
        <position position="254"/>
    </location>
</feature>
<evidence type="ECO:0000256" key="10">
    <source>
        <dbReference type="ARBA" id="ARBA00023244"/>
    </source>
</evidence>
<dbReference type="PROSITE" id="PS00839">
    <property type="entry name" value="SUMT_1"/>
    <property type="match status" value="1"/>
</dbReference>
<dbReference type="Pfam" id="PF10414">
    <property type="entry name" value="CysG_dimeriser"/>
    <property type="match status" value="1"/>
</dbReference>
<evidence type="ECO:0000256" key="15">
    <source>
        <dbReference type="RuleBase" id="RU003960"/>
    </source>
</evidence>
<comment type="similarity">
    <text evidence="2 15">Belongs to the precorrin methyltransferase family.</text>
</comment>
<dbReference type="GO" id="GO:0043115">
    <property type="term" value="F:precorrin-2 dehydrogenase activity"/>
    <property type="evidence" value="ECO:0007669"/>
    <property type="project" value="UniProtKB-EC"/>
</dbReference>
<dbReference type="GO" id="GO:0032259">
    <property type="term" value="P:methylation"/>
    <property type="evidence" value="ECO:0007669"/>
    <property type="project" value="UniProtKB-KW"/>
</dbReference>
<evidence type="ECO:0000256" key="12">
    <source>
        <dbReference type="ARBA" id="ARBA00025705"/>
    </source>
</evidence>
<evidence type="ECO:0000256" key="4">
    <source>
        <dbReference type="ARBA" id="ARBA00022603"/>
    </source>
</evidence>
<evidence type="ECO:0000256" key="7">
    <source>
        <dbReference type="ARBA" id="ARBA00023002"/>
    </source>
</evidence>
<evidence type="ECO:0000256" key="11">
    <source>
        <dbReference type="ARBA" id="ARBA00023268"/>
    </source>
</evidence>
<dbReference type="AlphaFoldDB" id="A0A1G6CPQ0"/>
<dbReference type="Pfam" id="PF13241">
    <property type="entry name" value="NAD_binding_7"/>
    <property type="match status" value="1"/>
</dbReference>
<dbReference type="Proteomes" id="UP000199071">
    <property type="component" value="Unassembled WGS sequence"/>
</dbReference>
<keyword evidence="4 15" id="KW-0489">Methyltransferase</keyword>
<keyword evidence="19" id="KW-1185">Reference proteome</keyword>
<dbReference type="SUPFAM" id="SSF51735">
    <property type="entry name" value="NAD(P)-binding Rossmann-fold domains"/>
    <property type="match status" value="1"/>
</dbReference>
<dbReference type="InterPro" id="IPR006367">
    <property type="entry name" value="Sirohaem_synthase_N"/>
</dbReference>
<keyword evidence="5 15" id="KW-0808">Transferase</keyword>